<evidence type="ECO:0000313" key="2">
    <source>
        <dbReference type="Proteomes" id="UP000729357"/>
    </source>
</evidence>
<gene>
    <name evidence="1" type="ORF">KCU98_g32</name>
</gene>
<sequence>MSRCGFSEKRQKDEKSDSRTAQLFTDCTRKILYELFDDLVVECTLYSGDEESTTDGDEDCDKYETGVNLCVRDSDLESSASGETNQDLIADPFSSRSIGIHCVQKSSANGCQCTAKDPKQRVNGIISASILTPDPIGLAS</sequence>
<evidence type="ECO:0000313" key="1">
    <source>
        <dbReference type="EMBL" id="KAG9991643.1"/>
    </source>
</evidence>
<organism evidence="1 2">
    <name type="scientific">Aureobasidium melanogenum</name>
    <name type="common">Aureobasidium pullulans var. melanogenum</name>
    <dbReference type="NCBI Taxonomy" id="46634"/>
    <lineage>
        <taxon>Eukaryota</taxon>
        <taxon>Fungi</taxon>
        <taxon>Dikarya</taxon>
        <taxon>Ascomycota</taxon>
        <taxon>Pezizomycotina</taxon>
        <taxon>Dothideomycetes</taxon>
        <taxon>Dothideomycetidae</taxon>
        <taxon>Dothideales</taxon>
        <taxon>Saccotheciaceae</taxon>
        <taxon>Aureobasidium</taxon>
    </lineage>
</organism>
<accession>A0A9P8K2V6</accession>
<feature type="non-terminal residue" evidence="1">
    <location>
        <position position="140"/>
    </location>
</feature>
<dbReference type="Proteomes" id="UP000729357">
    <property type="component" value="Unassembled WGS sequence"/>
</dbReference>
<comment type="caution">
    <text evidence="1">The sequence shown here is derived from an EMBL/GenBank/DDBJ whole genome shotgun (WGS) entry which is preliminary data.</text>
</comment>
<reference evidence="1" key="2">
    <citation type="submission" date="2021-08" db="EMBL/GenBank/DDBJ databases">
        <authorList>
            <person name="Gostincar C."/>
            <person name="Sun X."/>
            <person name="Song Z."/>
            <person name="Gunde-Cimerman N."/>
        </authorList>
    </citation>
    <scope>NUCLEOTIDE SEQUENCE</scope>
    <source>
        <strain evidence="1">EXF-9298</strain>
    </source>
</reference>
<dbReference type="AlphaFoldDB" id="A0A9P8K2V6"/>
<proteinExistence type="predicted"/>
<protein>
    <submittedName>
        <fullName evidence="1">Uncharacterized protein</fullName>
    </submittedName>
</protein>
<dbReference type="EMBL" id="JAHFXS010000001">
    <property type="protein sequence ID" value="KAG9991643.1"/>
    <property type="molecule type" value="Genomic_DNA"/>
</dbReference>
<reference evidence="1" key="1">
    <citation type="journal article" date="2021" name="J Fungi (Basel)">
        <title>Virulence traits and population genomics of the black yeast Aureobasidium melanogenum.</title>
        <authorList>
            <person name="Cernosa A."/>
            <person name="Sun X."/>
            <person name="Gostincar C."/>
            <person name="Fang C."/>
            <person name="Gunde-Cimerman N."/>
            <person name="Song Z."/>
        </authorList>
    </citation>
    <scope>NUCLEOTIDE SEQUENCE</scope>
    <source>
        <strain evidence="1">EXF-9298</strain>
    </source>
</reference>
<name>A0A9P8K2V6_AURME</name>
<keyword evidence="2" id="KW-1185">Reference proteome</keyword>